<feature type="region of interest" description="Disordered" evidence="9">
    <location>
        <begin position="519"/>
        <end position="554"/>
    </location>
</feature>
<feature type="compositionally biased region" description="Basic and acidic residues" evidence="9">
    <location>
        <begin position="519"/>
        <end position="547"/>
    </location>
</feature>
<dbReference type="SUPFAM" id="SSF100934">
    <property type="entry name" value="Heat shock protein 70kD (HSP70), C-terminal subdomain"/>
    <property type="match status" value="1"/>
</dbReference>
<evidence type="ECO:0000313" key="11">
    <source>
        <dbReference type="Proteomes" id="UP000472262"/>
    </source>
</evidence>
<dbReference type="Gene3D" id="1.20.1270.10">
    <property type="match status" value="1"/>
</dbReference>
<dbReference type="GO" id="GO:0005788">
    <property type="term" value="C:endoplasmic reticulum lumen"/>
    <property type="evidence" value="ECO:0007669"/>
    <property type="project" value="UniProtKB-SubCell"/>
</dbReference>
<evidence type="ECO:0000256" key="7">
    <source>
        <dbReference type="ARBA" id="ARBA00023186"/>
    </source>
</evidence>
<gene>
    <name evidence="10" type="primary">LOC107588517</name>
</gene>
<feature type="compositionally biased region" description="Polar residues" evidence="9">
    <location>
        <begin position="835"/>
        <end position="856"/>
    </location>
</feature>
<keyword evidence="11" id="KW-1185">Reference proteome</keyword>
<dbReference type="FunFam" id="3.30.30.30:FF:000004">
    <property type="entry name" value="hypoxia up-regulated protein 1"/>
    <property type="match status" value="1"/>
</dbReference>
<dbReference type="AlphaFoldDB" id="A0A672N9S7"/>
<dbReference type="Gene3D" id="2.60.34.10">
    <property type="entry name" value="Substrate Binding Domain Of DNAk, Chain A, domain 1"/>
    <property type="match status" value="1"/>
</dbReference>
<dbReference type="SUPFAM" id="SSF53067">
    <property type="entry name" value="Actin-like ATPase domain"/>
    <property type="match status" value="2"/>
</dbReference>
<feature type="compositionally biased region" description="Basic and acidic residues" evidence="9">
    <location>
        <begin position="794"/>
        <end position="805"/>
    </location>
</feature>
<sequence length="856" mass="96746">MSVDLGSEWMKIAIVKPGVPMEIALNKESRRKTPVAVCLKENERLFGDSALGVAVKNPKVVYRFLQSILGKTADNPQVAQYQKHFPEHQMQRDEKRGTVFFKFSEELQYTPEELLGMILNYSRGLAQDFAEQLIKDAVITVPAYFNQAERRAVLQAAHIAGLKVLQLINDNTAVALNYGVFRRKDINSTAQNIMFYDMGSGSTTATIVTYQTVKTKESGTQPQLQIRGVGFDRTLGGFEMELRLRDHLAKLFNEQKKSKKDVRENLRAMAKLLKEAQRLKTVLSANAEHMAQIEGLMDDIDFKAKVTRSEFEALCEDLFDRVPGPVTEALAAAEMSMDEIDQVILVGGSTRVPRVQDVLLKAVGKEELSKNINADEAAAMGAVYQAAALSKAFKVKPFLVRDAAVFPIQVEFSRETEEEDGVKTMKHNKRILFQRMAPYPQRKVITFNRYMDDFVFYINYGDLGFLGEQDLKVFGSQNLTTVKLSGVGSSFKKHSDAESKGIKAHFNMDESGVLILDRGETDAEKAEKPEEKSDGEKAEEKEEDKKPKPQKKSKISEDITVELEVNDVLDPSTEDIEVLQDLTDRDLEKQEREKTLNSLEAFIFETQDKLYQDEYLAVVTEEEKEQITGKLSEASNWMDEEGYAAGTKELKEKLSELKKLCKAMFFRVEERKKWPDSLAALDSMLNHSTIFLKSVRLIPESDQIFTEVELKTLERVINETMTWKNETVAEQDKLSPTEKPVLLSKDIEAKRSLLDREVNYLLNKAKFVKPKPKDKAKDKNTTSTENSKANSTEDAEKVIPPKSDDGETDYFIFPAEEPPTAEKKDEEPILELNPAENTDTGHSQSTNQSNIKIILT</sequence>
<evidence type="ECO:0000256" key="1">
    <source>
        <dbReference type="ARBA" id="ARBA00004319"/>
    </source>
</evidence>
<evidence type="ECO:0000256" key="9">
    <source>
        <dbReference type="SAM" id="MobiDB-lite"/>
    </source>
</evidence>
<dbReference type="GO" id="GO:1903298">
    <property type="term" value="P:negative regulation of hypoxia-induced intrinsic apoptotic signaling pathway"/>
    <property type="evidence" value="ECO:0007669"/>
    <property type="project" value="TreeGrafter"/>
</dbReference>
<evidence type="ECO:0000256" key="3">
    <source>
        <dbReference type="ARBA" id="ARBA00022729"/>
    </source>
</evidence>
<evidence type="ECO:0000256" key="2">
    <source>
        <dbReference type="ARBA" id="ARBA00007381"/>
    </source>
</evidence>
<dbReference type="PANTHER" id="PTHR45639">
    <property type="entry name" value="HSC70CB, ISOFORM G-RELATED"/>
    <property type="match status" value="1"/>
</dbReference>
<dbReference type="FunFam" id="2.60.34.10:FF:000009">
    <property type="entry name" value="Hypoxia up-regulated protein 1"/>
    <property type="match status" value="1"/>
</dbReference>
<dbReference type="Gene3D" id="3.90.640.10">
    <property type="entry name" value="Actin, Chain A, domain 4"/>
    <property type="match status" value="1"/>
</dbReference>
<dbReference type="InterPro" id="IPR013126">
    <property type="entry name" value="Hsp_70_fam"/>
</dbReference>
<organism evidence="10 11">
    <name type="scientific">Sinocyclocheilus grahami</name>
    <name type="common">Dianchi golden-line fish</name>
    <name type="synonym">Barbus grahami</name>
    <dbReference type="NCBI Taxonomy" id="75366"/>
    <lineage>
        <taxon>Eukaryota</taxon>
        <taxon>Metazoa</taxon>
        <taxon>Chordata</taxon>
        <taxon>Craniata</taxon>
        <taxon>Vertebrata</taxon>
        <taxon>Euteleostomi</taxon>
        <taxon>Actinopterygii</taxon>
        <taxon>Neopterygii</taxon>
        <taxon>Teleostei</taxon>
        <taxon>Ostariophysi</taxon>
        <taxon>Cypriniformes</taxon>
        <taxon>Cyprinidae</taxon>
        <taxon>Cyprininae</taxon>
        <taxon>Sinocyclocheilus</taxon>
    </lineage>
</organism>
<dbReference type="Gene3D" id="3.30.30.30">
    <property type="match status" value="1"/>
</dbReference>
<reference evidence="10" key="2">
    <citation type="submission" date="2025-09" db="UniProtKB">
        <authorList>
            <consortium name="Ensembl"/>
        </authorList>
    </citation>
    <scope>IDENTIFICATION</scope>
</reference>
<dbReference type="PRINTS" id="PR00301">
    <property type="entry name" value="HEATSHOCK70"/>
</dbReference>
<dbReference type="FunFam" id="3.90.640.10:FF:000012">
    <property type="entry name" value="Hypoxia up-regulated protein 1"/>
    <property type="match status" value="1"/>
</dbReference>
<dbReference type="GO" id="GO:0140662">
    <property type="term" value="F:ATP-dependent protein folding chaperone"/>
    <property type="evidence" value="ECO:0007669"/>
    <property type="project" value="InterPro"/>
</dbReference>
<dbReference type="FunFam" id="1.20.1270.10:FF:000013">
    <property type="entry name" value="Hypoxia up-regulated protein 1"/>
    <property type="match status" value="1"/>
</dbReference>
<feature type="region of interest" description="Disordered" evidence="9">
    <location>
        <begin position="771"/>
        <end position="856"/>
    </location>
</feature>
<keyword evidence="7" id="KW-0143">Chaperone</keyword>
<dbReference type="GO" id="GO:0005524">
    <property type="term" value="F:ATP binding"/>
    <property type="evidence" value="ECO:0007669"/>
    <property type="project" value="UniProtKB-KW"/>
</dbReference>
<protein>
    <recommendedName>
        <fullName evidence="8">Hypoxia up-regulated protein 1</fullName>
    </recommendedName>
</protein>
<keyword evidence="6" id="KW-0067">ATP-binding</keyword>
<comment type="similarity">
    <text evidence="2">Belongs to the heat shock protein 70 family.</text>
</comment>
<dbReference type="GO" id="GO:0030968">
    <property type="term" value="P:endoplasmic reticulum unfolded protein response"/>
    <property type="evidence" value="ECO:0007669"/>
    <property type="project" value="TreeGrafter"/>
</dbReference>
<name>A0A672N9S7_SINGR</name>
<dbReference type="Gene3D" id="3.30.420.40">
    <property type="match status" value="2"/>
</dbReference>
<evidence type="ECO:0000256" key="6">
    <source>
        <dbReference type="ARBA" id="ARBA00022840"/>
    </source>
</evidence>
<feature type="compositionally biased region" description="Polar residues" evidence="9">
    <location>
        <begin position="781"/>
        <end position="792"/>
    </location>
</feature>
<feature type="compositionally biased region" description="Basic and acidic residues" evidence="9">
    <location>
        <begin position="771"/>
        <end position="780"/>
    </location>
</feature>
<dbReference type="InterPro" id="IPR029048">
    <property type="entry name" value="HSP70_C_sf"/>
</dbReference>
<keyword evidence="5" id="KW-0256">Endoplasmic reticulum</keyword>
<comment type="subcellular location">
    <subcellularLocation>
        <location evidence="1">Endoplasmic reticulum lumen</location>
    </subcellularLocation>
</comment>
<dbReference type="PROSITE" id="PS00329">
    <property type="entry name" value="HSP70_2"/>
    <property type="match status" value="1"/>
</dbReference>
<accession>A0A672N9S7</accession>
<evidence type="ECO:0000256" key="5">
    <source>
        <dbReference type="ARBA" id="ARBA00022824"/>
    </source>
</evidence>
<evidence type="ECO:0000256" key="4">
    <source>
        <dbReference type="ARBA" id="ARBA00022741"/>
    </source>
</evidence>
<dbReference type="CDD" id="cd10230">
    <property type="entry name" value="ASKHA_NBD_HSP70_HYOU1"/>
    <property type="match status" value="1"/>
</dbReference>
<dbReference type="InterPro" id="IPR029047">
    <property type="entry name" value="HSP70_peptide-bd_sf"/>
</dbReference>
<evidence type="ECO:0000313" key="10">
    <source>
        <dbReference type="Ensembl" id="ENSSGRP00000046747.1"/>
    </source>
</evidence>
<keyword evidence="4" id="KW-0547">Nucleotide-binding</keyword>
<dbReference type="InterPro" id="IPR043129">
    <property type="entry name" value="ATPase_NBD"/>
</dbReference>
<evidence type="ECO:0000256" key="8">
    <source>
        <dbReference type="ARBA" id="ARBA00040503"/>
    </source>
</evidence>
<dbReference type="PROSITE" id="PS01036">
    <property type="entry name" value="HSP70_3"/>
    <property type="match status" value="1"/>
</dbReference>
<dbReference type="Ensembl" id="ENSSGRT00000050002.1">
    <property type="protein sequence ID" value="ENSSGRP00000046747.1"/>
    <property type="gene ID" value="ENSSGRG00000024274.1"/>
</dbReference>
<dbReference type="InterPro" id="IPR018181">
    <property type="entry name" value="Heat_shock_70_CS"/>
</dbReference>
<dbReference type="GO" id="GO:0034663">
    <property type="term" value="C:endoplasmic reticulum chaperone complex"/>
    <property type="evidence" value="ECO:0007669"/>
    <property type="project" value="TreeGrafter"/>
</dbReference>
<dbReference type="Proteomes" id="UP000472262">
    <property type="component" value="Unassembled WGS sequence"/>
</dbReference>
<dbReference type="PANTHER" id="PTHR45639:SF3">
    <property type="entry name" value="HYPOXIA UP-REGULATED PROTEIN 1"/>
    <property type="match status" value="1"/>
</dbReference>
<dbReference type="Pfam" id="PF00012">
    <property type="entry name" value="HSP70"/>
    <property type="match status" value="1"/>
</dbReference>
<proteinExistence type="inferred from homology"/>
<keyword evidence="3" id="KW-0732">Signal</keyword>
<reference evidence="10" key="1">
    <citation type="submission" date="2025-08" db="UniProtKB">
        <authorList>
            <consortium name="Ensembl"/>
        </authorList>
    </citation>
    <scope>IDENTIFICATION</scope>
</reference>